<keyword evidence="3" id="KW-1185">Reference proteome</keyword>
<dbReference type="OrthoDB" id="10298502at2759"/>
<accession>A0A6A6GPI4</accession>
<organism evidence="2 3">
    <name type="scientific">Elsinoe ampelina</name>
    <dbReference type="NCBI Taxonomy" id="302913"/>
    <lineage>
        <taxon>Eukaryota</taxon>
        <taxon>Fungi</taxon>
        <taxon>Dikarya</taxon>
        <taxon>Ascomycota</taxon>
        <taxon>Pezizomycotina</taxon>
        <taxon>Dothideomycetes</taxon>
        <taxon>Dothideomycetidae</taxon>
        <taxon>Myriangiales</taxon>
        <taxon>Elsinoaceae</taxon>
        <taxon>Elsinoe</taxon>
    </lineage>
</organism>
<reference evidence="3" key="1">
    <citation type="journal article" date="2020" name="Stud. Mycol.">
        <title>101 Dothideomycetes genomes: A test case for predicting lifestyles and emergence of pathogens.</title>
        <authorList>
            <person name="Haridas S."/>
            <person name="Albert R."/>
            <person name="Binder M."/>
            <person name="Bloem J."/>
            <person name="LaButti K."/>
            <person name="Salamov A."/>
            <person name="Andreopoulos B."/>
            <person name="Baker S."/>
            <person name="Barry K."/>
            <person name="Bills G."/>
            <person name="Bluhm B."/>
            <person name="Cannon C."/>
            <person name="Castanera R."/>
            <person name="Culley D."/>
            <person name="Daum C."/>
            <person name="Ezra D."/>
            <person name="Gonzalez J."/>
            <person name="Henrissat B."/>
            <person name="Kuo A."/>
            <person name="Liang C."/>
            <person name="Lipzen A."/>
            <person name="Lutzoni F."/>
            <person name="Magnuson J."/>
            <person name="Mondo S."/>
            <person name="Nolan M."/>
            <person name="Ohm R."/>
            <person name="Pangilinan J."/>
            <person name="Park H.-J."/>
            <person name="Ramirez L."/>
            <person name="Alfaro M."/>
            <person name="Sun H."/>
            <person name="Tritt A."/>
            <person name="Yoshinaga Y."/>
            <person name="Zwiers L.-H."/>
            <person name="Turgeon B."/>
            <person name="Goodwin S."/>
            <person name="Spatafora J."/>
            <person name="Crous P."/>
            <person name="Grigoriev I."/>
        </authorList>
    </citation>
    <scope>NUCLEOTIDE SEQUENCE [LARGE SCALE GENOMIC DNA]</scope>
    <source>
        <strain evidence="3">CECT 20119</strain>
    </source>
</reference>
<name>A0A6A6GPI4_9PEZI</name>
<feature type="region of interest" description="Disordered" evidence="1">
    <location>
        <begin position="18"/>
        <end position="46"/>
    </location>
</feature>
<protein>
    <submittedName>
        <fullName evidence="2">Uncharacterized protein</fullName>
    </submittedName>
</protein>
<dbReference type="EMBL" id="ML992501">
    <property type="protein sequence ID" value="KAF2227662.1"/>
    <property type="molecule type" value="Genomic_DNA"/>
</dbReference>
<proteinExistence type="predicted"/>
<dbReference type="AlphaFoldDB" id="A0A6A6GPI4"/>
<evidence type="ECO:0000256" key="1">
    <source>
        <dbReference type="SAM" id="MobiDB-lite"/>
    </source>
</evidence>
<evidence type="ECO:0000313" key="2">
    <source>
        <dbReference type="EMBL" id="KAF2227662.1"/>
    </source>
</evidence>
<evidence type="ECO:0000313" key="3">
    <source>
        <dbReference type="Proteomes" id="UP000799538"/>
    </source>
</evidence>
<dbReference type="Proteomes" id="UP000799538">
    <property type="component" value="Unassembled WGS sequence"/>
</dbReference>
<sequence length="700" mass="78673">MVIHDNLDAAFRRHMPRITATTTDRGNDQDYGEGMMTEGSEMDGDEIDDWKDVAWDDDIQEVYEDDIKPDEGTNNHVIPVPTKRHRVELTESLDEDPVSYADMKKARVRRRLEEIKALGTQALHYLDLGPSNHVDLPGSHDPSALLLADKRLRGRFMIRRRQALDMVHMHPDEEMPMSWSACSYFLHTTIEKVMADFHACVSPAVRAMLGKQVIGLADLLSLPTLTDGNLKLRGIYIDALSSGKAYTSSARGPNGLWGRLYQYHLMKKAWVERGFVWGDAKKSVHLSAALKSGVVMILRALASFPPGSSFTSGDIVWWEGMMMDLTRTFDVSSTYRNGWRTDVSVKGAQEVISDDPSPLRFKPLNLAHPFSQGLPVDPQLCHFRGHGCPDDPNIATLWKASSFTYTPDGKHIWLCKWCYGSFSYERGRHECNGRRTKCHKGCKRPTVLSKPTLELFVRWFDRRANQLATEATRARLHGTGAMTCICGRTMYAGAPPSDAPDGSQYAEKLAGTPEDIWTCGTCAGTWKHPRQRHGVSLNFSNWKKSRVGFYVNHLNDGHCICSSPGHDIDADRGYPKFPKVRKLCLGCHTALRGVENHLKLDLNSDADIKTGLDEVLARRGHPDVVRQHFPDADDCTCDDAGPAIATPYPRLDLPDDYRSCGSCALAWNKHLACWQPSKRPNAWVRMLAWMKQRGMPDVED</sequence>
<gene>
    <name evidence="2" type="ORF">BDZ85DRAFT_292746</name>
</gene>